<dbReference type="GeneID" id="97994348"/>
<comment type="similarity">
    <text evidence="6">Belongs to the ABC-4 integral membrane protein family.</text>
</comment>
<evidence type="ECO:0000313" key="10">
    <source>
        <dbReference type="Proteomes" id="UP000260649"/>
    </source>
</evidence>
<feature type="transmembrane region" description="Helical" evidence="7">
    <location>
        <begin position="269"/>
        <end position="295"/>
    </location>
</feature>
<feature type="domain" description="ABC3 transporter permease C-terminal" evidence="8">
    <location>
        <begin position="278"/>
        <end position="406"/>
    </location>
</feature>
<feature type="transmembrane region" description="Helical" evidence="7">
    <location>
        <begin position="795"/>
        <end position="815"/>
    </location>
</feature>
<feature type="transmembrane region" description="Helical" evidence="7">
    <location>
        <begin position="705"/>
        <end position="727"/>
    </location>
</feature>
<feature type="transmembrane region" description="Helical" evidence="7">
    <location>
        <begin position="452"/>
        <end position="473"/>
    </location>
</feature>
<keyword evidence="10" id="KW-1185">Reference proteome</keyword>
<sequence>MKTYRALAYKELLASKITSVLILIAVILSTMMTTAIGQSLGILSAMRDQQAIALNGNRYATFVQMDQAQVDKIRADPRISYAGVSVSVGTVELNRILTLGLNEYWGDSLSAYPSLSQVEEGRLPERPMEIALPEDVLQMLGFSGDVGDTISLAASKALRHGVQTSDFSYTGQFTLTGILRSNYLGYSAGVVQGIVGKGTAEALLPPDYLYYNVDIRTKEKAAFQETMDDLVETLKVPELDTLYNVTYLNAKGISFDEESADTEEDGDGFSLLAVAGLLVGGLILLAAGLVIYNILNISVSRRTEQYGTLRAIGGEKRQMYTVVSLEILLLCAVGMPVGLGLGLLSATGILTAATSLLSPELFLAQDTAMLQQLIQENQGGKGLFLFLSVFITLSFAFVAAIPAARAAARVSPVVSMAGPVVVGKRKNRSTRKIHCFESYYARLNLKRHRGRTVITVLSLVMSITVFLALQGFVSLLNAAGTEQEHLGDYSVVNETVGFTPEELKKLQEDSNVENVAAMQFSLYPLDEQNRPVGIALDRAMQPGETFQVVGLNKLYLKEFFGDRLSEADLSAIENGTGCIVRNPIAVSVGEGDSLPSTRYTVGSAITVAGKALTVLETMDDYDGYLSVGNSGFTNGVQVIVIDQLYPVLTGRDTYAELLPLLTEGADRKAFDQVLEKFCQEIPGTMSVSYEQTDQQLEESFAQIHLLAWGLILFVGLIGVLNIINTVYTNIHTRKKEIGTQRAIGMSLKSLYKTFLWEGAYYGLLAAVIGGMAGSFCAMVIQGAQTGTVTLGTPPWLPLLEAAGVSVAVCLLATGIPLRQIARLSIVDAIETVE</sequence>
<evidence type="ECO:0000256" key="4">
    <source>
        <dbReference type="ARBA" id="ARBA00022989"/>
    </source>
</evidence>
<evidence type="ECO:0000256" key="1">
    <source>
        <dbReference type="ARBA" id="ARBA00004651"/>
    </source>
</evidence>
<reference evidence="9 10" key="1">
    <citation type="submission" date="2018-07" db="EMBL/GenBank/DDBJ databases">
        <title>GABA Modulating Bacteria of the Human Gut Microbiota.</title>
        <authorList>
            <person name="Strandwitz P."/>
            <person name="Kim K.H."/>
            <person name="Terekhova D."/>
            <person name="Liu J.K."/>
            <person name="Sharma A."/>
            <person name="Levering J."/>
            <person name="Mcdonald D."/>
            <person name="Dietrich D."/>
            <person name="Ramadhar T.R."/>
            <person name="Lekbua A."/>
            <person name="Mroue N."/>
            <person name="Liston C."/>
            <person name="Stewart E.J."/>
            <person name="Dubin M.J."/>
            <person name="Zengler K."/>
            <person name="Knight R."/>
            <person name="Gilbert J.A."/>
            <person name="Clardy J."/>
            <person name="Lewis K."/>
        </authorList>
    </citation>
    <scope>NUCLEOTIDE SEQUENCE [LARGE SCALE GENOMIC DNA]</scope>
    <source>
        <strain evidence="9 10">KLE1738</strain>
    </source>
</reference>
<dbReference type="Pfam" id="PF02687">
    <property type="entry name" value="FtsX"/>
    <property type="match status" value="2"/>
</dbReference>
<proteinExistence type="inferred from homology"/>
<evidence type="ECO:0000256" key="7">
    <source>
        <dbReference type="SAM" id="Phobius"/>
    </source>
</evidence>
<evidence type="ECO:0000259" key="8">
    <source>
        <dbReference type="Pfam" id="PF02687"/>
    </source>
</evidence>
<keyword evidence="4 7" id="KW-1133">Transmembrane helix</keyword>
<comment type="caution">
    <text evidence="9">The sequence shown here is derived from an EMBL/GenBank/DDBJ whole genome shotgun (WGS) entry which is preliminary data.</text>
</comment>
<dbReference type="RefSeq" id="WP_117141506.1">
    <property type="nucleotide sequence ID" value="NZ_CAKXKJ010000002.1"/>
</dbReference>
<dbReference type="OrthoDB" id="9793166at2"/>
<comment type="subcellular location">
    <subcellularLocation>
        <location evidence="1">Cell membrane</location>
        <topology evidence="1">Multi-pass membrane protein</topology>
    </subcellularLocation>
</comment>
<dbReference type="GO" id="GO:0022857">
    <property type="term" value="F:transmembrane transporter activity"/>
    <property type="evidence" value="ECO:0007669"/>
    <property type="project" value="TreeGrafter"/>
</dbReference>
<evidence type="ECO:0000256" key="3">
    <source>
        <dbReference type="ARBA" id="ARBA00022692"/>
    </source>
</evidence>
<gene>
    <name evidence="9" type="ORF">DV520_01190</name>
</gene>
<dbReference type="Proteomes" id="UP000260649">
    <property type="component" value="Unassembled WGS sequence"/>
</dbReference>
<dbReference type="PANTHER" id="PTHR30572">
    <property type="entry name" value="MEMBRANE COMPONENT OF TRANSPORTER-RELATED"/>
    <property type="match status" value="1"/>
</dbReference>
<dbReference type="GO" id="GO:0005886">
    <property type="term" value="C:plasma membrane"/>
    <property type="evidence" value="ECO:0007669"/>
    <property type="project" value="UniProtKB-SubCell"/>
</dbReference>
<protein>
    <submittedName>
        <fullName evidence="9">ABC transporter permease</fullName>
    </submittedName>
</protein>
<evidence type="ECO:0000256" key="2">
    <source>
        <dbReference type="ARBA" id="ARBA00022475"/>
    </source>
</evidence>
<dbReference type="PANTHER" id="PTHR30572:SF4">
    <property type="entry name" value="ABC TRANSPORTER PERMEASE YTRF"/>
    <property type="match status" value="1"/>
</dbReference>
<feature type="domain" description="ABC3 transporter permease C-terminal" evidence="8">
    <location>
        <begin position="710"/>
        <end position="824"/>
    </location>
</feature>
<feature type="transmembrane region" description="Helical" evidence="7">
    <location>
        <begin position="383"/>
        <end position="400"/>
    </location>
</feature>
<dbReference type="InterPro" id="IPR003838">
    <property type="entry name" value="ABC3_permease_C"/>
</dbReference>
<organism evidence="9 10">
    <name type="scientific">Evtepia gabavorous</name>
    <dbReference type="NCBI Taxonomy" id="2211183"/>
    <lineage>
        <taxon>Bacteria</taxon>
        <taxon>Bacillati</taxon>
        <taxon>Bacillota</taxon>
        <taxon>Clostridia</taxon>
        <taxon>Eubacteriales</taxon>
        <taxon>Evtepia</taxon>
    </lineage>
</organism>
<keyword evidence="2" id="KW-1003">Cell membrane</keyword>
<keyword evidence="5 7" id="KW-0472">Membrane</keyword>
<dbReference type="InterPro" id="IPR050250">
    <property type="entry name" value="Macrolide_Exporter_MacB"/>
</dbReference>
<feature type="transmembrane region" description="Helical" evidence="7">
    <location>
        <begin position="758"/>
        <end position="783"/>
    </location>
</feature>
<keyword evidence="3 7" id="KW-0812">Transmembrane</keyword>
<name>A0A3E2B716_9FIRM</name>
<dbReference type="AlphaFoldDB" id="A0A3E2B716"/>
<evidence type="ECO:0000256" key="5">
    <source>
        <dbReference type="ARBA" id="ARBA00023136"/>
    </source>
</evidence>
<evidence type="ECO:0000256" key="6">
    <source>
        <dbReference type="ARBA" id="ARBA00038076"/>
    </source>
</evidence>
<accession>A0A3E2B716</accession>
<dbReference type="EMBL" id="QQRQ01000001">
    <property type="protein sequence ID" value="RFT07774.1"/>
    <property type="molecule type" value="Genomic_DNA"/>
</dbReference>
<evidence type="ECO:0000313" key="9">
    <source>
        <dbReference type="EMBL" id="RFT07774.1"/>
    </source>
</evidence>